<dbReference type="RefSeq" id="WP_100859212.1">
    <property type="nucleotide sequence ID" value="NZ_PGCP01000008.1"/>
</dbReference>
<dbReference type="GO" id="GO:0055091">
    <property type="term" value="P:phospholipid homeostasis"/>
    <property type="evidence" value="ECO:0007669"/>
    <property type="project" value="TreeGrafter"/>
</dbReference>
<evidence type="ECO:0000256" key="7">
    <source>
        <dbReference type="ARBA" id="ARBA00022692"/>
    </source>
</evidence>
<dbReference type="GO" id="GO:0006629">
    <property type="term" value="P:lipid metabolic process"/>
    <property type="evidence" value="ECO:0007669"/>
    <property type="project" value="UniProtKB-KW"/>
</dbReference>
<feature type="transmembrane region" description="Helical" evidence="14">
    <location>
        <begin position="446"/>
        <end position="467"/>
    </location>
</feature>
<feature type="transmembrane region" description="Helical" evidence="14">
    <location>
        <begin position="322"/>
        <end position="345"/>
    </location>
</feature>
<keyword evidence="7 14" id="KW-0812">Transmembrane</keyword>
<evidence type="ECO:0000256" key="3">
    <source>
        <dbReference type="ARBA" id="ARBA00012014"/>
    </source>
</evidence>
<evidence type="ECO:0000259" key="15">
    <source>
        <dbReference type="Pfam" id="PF09924"/>
    </source>
</evidence>
<comment type="subcellular location">
    <subcellularLocation>
        <location evidence="1">Cell membrane</location>
        <topology evidence="1">Multi-pass membrane protein</topology>
    </subcellularLocation>
</comment>
<dbReference type="PANTHER" id="PTHR34697:SF2">
    <property type="entry name" value="PHOSPHATIDYLGLYCEROL LYSYLTRANSFERASE"/>
    <property type="match status" value="1"/>
</dbReference>
<evidence type="ECO:0000256" key="2">
    <source>
        <dbReference type="ARBA" id="ARBA00008627"/>
    </source>
</evidence>
<dbReference type="Pfam" id="PF09924">
    <property type="entry name" value="LPG_synthase_C"/>
    <property type="match status" value="1"/>
</dbReference>
<evidence type="ECO:0000256" key="5">
    <source>
        <dbReference type="ARBA" id="ARBA00022475"/>
    </source>
</evidence>
<feature type="transmembrane region" description="Helical" evidence="14">
    <location>
        <begin position="83"/>
        <end position="102"/>
    </location>
</feature>
<evidence type="ECO:0000313" key="16">
    <source>
        <dbReference type="EMBL" id="PJC93966.1"/>
    </source>
</evidence>
<feature type="domain" description="Phosphatidylglycerol lysyltransferase C-terminal" evidence="15">
    <location>
        <begin position="540"/>
        <end position="823"/>
    </location>
</feature>
<accession>A0A2M8HBL3</accession>
<dbReference type="InterPro" id="IPR022791">
    <property type="entry name" value="L-PG_synthase/AglD"/>
</dbReference>
<keyword evidence="17" id="KW-1185">Reference proteome</keyword>
<gene>
    <name evidence="16" type="ORF">CUC44_06750</name>
</gene>
<keyword evidence="8 14" id="KW-1133">Transmembrane helix</keyword>
<dbReference type="SUPFAM" id="SSF55729">
    <property type="entry name" value="Acyl-CoA N-acyltransferases (Nat)"/>
    <property type="match status" value="1"/>
</dbReference>
<evidence type="ECO:0000256" key="14">
    <source>
        <dbReference type="SAM" id="Phobius"/>
    </source>
</evidence>
<feature type="transmembrane region" description="Helical" evidence="14">
    <location>
        <begin position="274"/>
        <end position="298"/>
    </location>
</feature>
<dbReference type="GO" id="GO:0046677">
    <property type="term" value="P:response to antibiotic"/>
    <property type="evidence" value="ECO:0007669"/>
    <property type="project" value="UniProtKB-KW"/>
</dbReference>
<dbReference type="InterPro" id="IPR016181">
    <property type="entry name" value="Acyl_CoA_acyltransferase"/>
</dbReference>
<feature type="transmembrane region" description="Helical" evidence="14">
    <location>
        <begin position="231"/>
        <end position="254"/>
    </location>
</feature>
<feature type="transmembrane region" description="Helical" evidence="14">
    <location>
        <begin position="159"/>
        <end position="182"/>
    </location>
</feature>
<dbReference type="NCBIfam" id="NF033480">
    <property type="entry name" value="bifunc_MprF"/>
    <property type="match status" value="1"/>
</dbReference>
<dbReference type="OrthoDB" id="145485at2"/>
<keyword evidence="6" id="KW-0808">Transferase</keyword>
<evidence type="ECO:0000256" key="4">
    <source>
        <dbReference type="ARBA" id="ARBA00021546"/>
    </source>
</evidence>
<evidence type="ECO:0000256" key="9">
    <source>
        <dbReference type="ARBA" id="ARBA00023098"/>
    </source>
</evidence>
<dbReference type="GO" id="GO:0050071">
    <property type="term" value="F:phosphatidylglycerol lysyltransferase activity"/>
    <property type="evidence" value="ECO:0007669"/>
    <property type="project" value="UniProtKB-EC"/>
</dbReference>
<dbReference type="EC" id="2.3.2.3" evidence="3"/>
<dbReference type="AlphaFoldDB" id="A0A2M8HBL3"/>
<reference evidence="16 17" key="1">
    <citation type="submission" date="2017-11" db="EMBL/GenBank/DDBJ databases">
        <title>Draft genome sequence of environmental isolate Aeromonas lusitania sp. nov. MDC 2473.</title>
        <authorList>
            <person name="Colston S.M."/>
            <person name="Navarro A."/>
            <person name="Martinez-Murcia A.J."/>
            <person name="Graf J."/>
        </authorList>
    </citation>
    <scope>NUCLEOTIDE SEQUENCE [LARGE SCALE GENOMIC DNA]</scope>
    <source>
        <strain evidence="16 17">MDC 2473</strain>
    </source>
</reference>
<evidence type="ECO:0000256" key="1">
    <source>
        <dbReference type="ARBA" id="ARBA00004651"/>
    </source>
</evidence>
<dbReference type="GO" id="GO:0005886">
    <property type="term" value="C:plasma membrane"/>
    <property type="evidence" value="ECO:0007669"/>
    <property type="project" value="UniProtKB-SubCell"/>
</dbReference>
<dbReference type="InterPro" id="IPR024320">
    <property type="entry name" value="LPG_synthase_C"/>
</dbReference>
<evidence type="ECO:0000256" key="8">
    <source>
        <dbReference type="ARBA" id="ARBA00022989"/>
    </source>
</evidence>
<dbReference type="Pfam" id="PF03706">
    <property type="entry name" value="LPG_synthase_TM"/>
    <property type="match status" value="1"/>
</dbReference>
<protein>
    <recommendedName>
        <fullName evidence="4">Phosphatidylglycerol lysyltransferase</fullName>
        <ecNumber evidence="3">2.3.2.3</ecNumber>
    </recommendedName>
    <alternativeName>
        <fullName evidence="12">Lysylphosphatidylglycerol synthase</fullName>
    </alternativeName>
</protein>
<keyword evidence="11" id="KW-0046">Antibiotic resistance</keyword>
<sequence length="861" mass="95461">MRRSLLVWIGPLCSLLLLGAALTVLYRLTHLWHWHDIRLAIWSQPLPQLGGALLLTLLSYACLCCYDLLAVRMVGRRLPWQQVGMTSFIAYTFSNTLGFALLTGSSVRYRIYSSLGLGTGEVARVILFCSITFFLGLLAWGGGALLLGQASTLLPGWPLWADWLLQGAGALALLAVLGYLLWPKPALSWRGHELSLPSFKLRLLQLLIALLDWMAAAAVLYVLLPADSVPYSVLLSAFVLSSLLGVLAHVPGGIGVFEASMSLLLAQYLPVDKLLASLLLYRCAYYVLPFLCALLLFASQEALQQRARWQRLQGIMTAMREFLPALISLGTFAAGTLLLCSGMIPTMRERIETFLQVLPLHLLELSHVLGSVSGVLLILLAHSLYRRHDGAFRITQWLLALGMLFSLFKGFDWESALLLGLFLLVISPCRPLFYRKGSLLHAQFTPAWLMSVGAVLLGALWLLMFSYRHVEYEHTLWLNFSPHGPGAASRGLRAMGSVVAVLAVVGVAQLLAPLRVFGNKPNKEELARAQALVLRDGGGHGYLAQLGDKSLLFHSGGEAFLMYGVEGNSWIVMGDPIGQAALIEELLWQFRELCDEHDVNPVFYEVSARYLPLYLDLGLIPFKLGEEAIVDLRAFDLAGSRLRNLRQSHAKGKREGLSFEVVEASQVAALLPELKAISDTWLRSKQGKEKGFSVGSFEPDYLSLCPAALVWHGGNLVGFANLWVSDNRESLSIDLMRYSMDTGAAPIMDFLFVELLLWGKGEGYESFNLGMAPMSGFNDHPLSGYWARLGNTLFTRGSRFYNFQGLRRYKEKFSPDWEPRYLLCTSRLTLPKTLTHLISLISRGPLGLMTNSVMKHVQVKK</sequence>
<feature type="transmembrane region" description="Helical" evidence="14">
    <location>
        <begin position="202"/>
        <end position="224"/>
    </location>
</feature>
<dbReference type="EMBL" id="PGCP01000008">
    <property type="protein sequence ID" value="PJC93966.1"/>
    <property type="molecule type" value="Genomic_DNA"/>
</dbReference>
<dbReference type="Proteomes" id="UP000232060">
    <property type="component" value="Unassembled WGS sequence"/>
</dbReference>
<feature type="transmembrane region" description="Helical" evidence="14">
    <location>
        <begin position="51"/>
        <end position="71"/>
    </location>
</feature>
<name>A0A2M8HBL3_9GAMM</name>
<keyword evidence="5" id="KW-1003">Cell membrane</keyword>
<feature type="transmembrane region" description="Helical" evidence="14">
    <location>
        <begin position="494"/>
        <end position="514"/>
    </location>
</feature>
<feature type="transmembrane region" description="Helical" evidence="14">
    <location>
        <begin position="122"/>
        <end position="147"/>
    </location>
</feature>
<dbReference type="InterPro" id="IPR051211">
    <property type="entry name" value="PG_lysyltransferase"/>
</dbReference>
<evidence type="ECO:0000256" key="11">
    <source>
        <dbReference type="ARBA" id="ARBA00023251"/>
    </source>
</evidence>
<evidence type="ECO:0000256" key="13">
    <source>
        <dbReference type="ARBA" id="ARBA00047540"/>
    </source>
</evidence>
<keyword evidence="10 14" id="KW-0472">Membrane</keyword>
<evidence type="ECO:0000256" key="6">
    <source>
        <dbReference type="ARBA" id="ARBA00022679"/>
    </source>
</evidence>
<dbReference type="PANTHER" id="PTHR34697">
    <property type="entry name" value="PHOSPHATIDYLGLYCEROL LYSYLTRANSFERASE"/>
    <property type="match status" value="1"/>
</dbReference>
<feature type="transmembrane region" description="Helical" evidence="14">
    <location>
        <begin position="365"/>
        <end position="385"/>
    </location>
</feature>
<evidence type="ECO:0000256" key="12">
    <source>
        <dbReference type="ARBA" id="ARBA00031899"/>
    </source>
</evidence>
<evidence type="ECO:0000313" key="17">
    <source>
        <dbReference type="Proteomes" id="UP000232060"/>
    </source>
</evidence>
<keyword evidence="9" id="KW-0443">Lipid metabolism</keyword>
<proteinExistence type="inferred from homology"/>
<comment type="caution">
    <text evidence="16">The sequence shown here is derived from an EMBL/GenBank/DDBJ whole genome shotgun (WGS) entry which is preliminary data.</text>
</comment>
<evidence type="ECO:0000256" key="10">
    <source>
        <dbReference type="ARBA" id="ARBA00023136"/>
    </source>
</evidence>
<organism evidence="16 17">
    <name type="scientific">Aeromonas lusitana</name>
    <dbReference type="NCBI Taxonomy" id="931529"/>
    <lineage>
        <taxon>Bacteria</taxon>
        <taxon>Pseudomonadati</taxon>
        <taxon>Pseudomonadota</taxon>
        <taxon>Gammaproteobacteria</taxon>
        <taxon>Aeromonadales</taxon>
        <taxon>Aeromonadaceae</taxon>
        <taxon>Aeromonas</taxon>
    </lineage>
</organism>
<comment type="catalytic activity">
    <reaction evidence="13">
        <text>L-lysyl-tRNA(Lys) + a 1,2-diacyl-sn-glycero-3-phospho-(1'-sn-glycerol) = a 1,2-diacyl-sn-glycero-3-phospho-1'-(3'-O-L-lysyl)-sn-glycerol + tRNA(Lys)</text>
        <dbReference type="Rhea" id="RHEA:10668"/>
        <dbReference type="Rhea" id="RHEA-COMP:9696"/>
        <dbReference type="Rhea" id="RHEA-COMP:9697"/>
        <dbReference type="ChEBI" id="CHEBI:64716"/>
        <dbReference type="ChEBI" id="CHEBI:75792"/>
        <dbReference type="ChEBI" id="CHEBI:78442"/>
        <dbReference type="ChEBI" id="CHEBI:78529"/>
        <dbReference type="EC" id="2.3.2.3"/>
    </reaction>
</comment>
<comment type="similarity">
    <text evidence="2">Belongs to the LPG synthase family.</text>
</comment>